<dbReference type="AlphaFoldDB" id="A0A194VBS3"/>
<feature type="compositionally biased region" description="Basic and acidic residues" evidence="7">
    <location>
        <begin position="489"/>
        <end position="500"/>
    </location>
</feature>
<protein>
    <recommendedName>
        <fullName evidence="9">Major facilitator superfamily (MFS) profile domain-containing protein</fullName>
    </recommendedName>
</protein>
<dbReference type="GO" id="GO:0005886">
    <property type="term" value="C:plasma membrane"/>
    <property type="evidence" value="ECO:0007669"/>
    <property type="project" value="TreeGrafter"/>
</dbReference>
<feature type="transmembrane region" description="Helical" evidence="8">
    <location>
        <begin position="300"/>
        <end position="318"/>
    </location>
</feature>
<dbReference type="Gene3D" id="1.20.1250.20">
    <property type="entry name" value="MFS general substrate transporter like domains"/>
    <property type="match status" value="1"/>
</dbReference>
<dbReference type="OrthoDB" id="5212726at2759"/>
<dbReference type="EMBL" id="KN714773">
    <property type="protein sequence ID" value="KUI61328.1"/>
    <property type="molecule type" value="Genomic_DNA"/>
</dbReference>
<evidence type="ECO:0000256" key="4">
    <source>
        <dbReference type="ARBA" id="ARBA00022989"/>
    </source>
</evidence>
<reference evidence="11" key="1">
    <citation type="submission" date="2014-12" db="EMBL/GenBank/DDBJ databases">
        <title>Genome Sequence of Valsa Canker Pathogens Uncovers a Specific Adaption of Colonization on Woody Bark.</title>
        <authorList>
            <person name="Yin Z."/>
            <person name="Liu H."/>
            <person name="Gao X."/>
            <person name="Li Z."/>
            <person name="Song N."/>
            <person name="Ke X."/>
            <person name="Dai Q."/>
            <person name="Wu Y."/>
            <person name="Sun Y."/>
            <person name="Xu J.-R."/>
            <person name="Kang Z.K."/>
            <person name="Wang L."/>
            <person name="Huang L."/>
        </authorList>
    </citation>
    <scope>NUCLEOTIDE SEQUENCE [LARGE SCALE GENOMIC DNA]</scope>
    <source>
        <strain evidence="11">SXYL134</strain>
    </source>
</reference>
<name>A0A194VBS3_CYTMA</name>
<dbReference type="STRING" id="694573.A0A194VBS3"/>
<accession>A0A194VBS3</accession>
<proteinExistence type="predicted"/>
<keyword evidence="6" id="KW-0325">Glycoprotein</keyword>
<feature type="region of interest" description="Disordered" evidence="7">
    <location>
        <begin position="481"/>
        <end position="515"/>
    </location>
</feature>
<feature type="transmembrane region" description="Helical" evidence="8">
    <location>
        <begin position="194"/>
        <end position="212"/>
    </location>
</feature>
<feature type="transmembrane region" description="Helical" evidence="8">
    <location>
        <begin position="218"/>
        <end position="239"/>
    </location>
</feature>
<organism evidence="10 11">
    <name type="scientific">Cytospora mali</name>
    <name type="common">Apple Valsa canker fungus</name>
    <name type="synonym">Valsa mali</name>
    <dbReference type="NCBI Taxonomy" id="578113"/>
    <lineage>
        <taxon>Eukaryota</taxon>
        <taxon>Fungi</taxon>
        <taxon>Dikarya</taxon>
        <taxon>Ascomycota</taxon>
        <taxon>Pezizomycotina</taxon>
        <taxon>Sordariomycetes</taxon>
        <taxon>Sordariomycetidae</taxon>
        <taxon>Diaporthales</taxon>
        <taxon>Cytosporaceae</taxon>
        <taxon>Cytospora</taxon>
    </lineage>
</organism>
<feature type="transmembrane region" description="Helical" evidence="8">
    <location>
        <begin position="351"/>
        <end position="380"/>
    </location>
</feature>
<dbReference type="GO" id="GO:0022857">
    <property type="term" value="F:transmembrane transporter activity"/>
    <property type="evidence" value="ECO:0007669"/>
    <property type="project" value="InterPro"/>
</dbReference>
<evidence type="ECO:0000256" key="5">
    <source>
        <dbReference type="ARBA" id="ARBA00023136"/>
    </source>
</evidence>
<evidence type="ECO:0000259" key="9">
    <source>
        <dbReference type="PROSITE" id="PS50850"/>
    </source>
</evidence>
<keyword evidence="3 8" id="KW-0812">Transmembrane</keyword>
<gene>
    <name evidence="10" type="ORF">VP1G_08506</name>
</gene>
<feature type="transmembrane region" description="Helical" evidence="8">
    <location>
        <begin position="260"/>
        <end position="280"/>
    </location>
</feature>
<feature type="domain" description="Major facilitator superfamily (MFS) profile" evidence="9">
    <location>
        <begin position="1"/>
        <end position="515"/>
    </location>
</feature>
<feature type="transmembrane region" description="Helical" evidence="8">
    <location>
        <begin position="153"/>
        <end position="173"/>
    </location>
</feature>
<feature type="transmembrane region" description="Helical" evidence="8">
    <location>
        <begin position="123"/>
        <end position="147"/>
    </location>
</feature>
<dbReference type="Pfam" id="PF07690">
    <property type="entry name" value="MFS_1"/>
    <property type="match status" value="1"/>
</dbReference>
<feature type="transmembrane region" description="Helical" evidence="8">
    <location>
        <begin position="27"/>
        <end position="52"/>
    </location>
</feature>
<keyword evidence="4 8" id="KW-1133">Transmembrane helix</keyword>
<sequence length="515" mass="55381">MAPTSPSVSPIPGESAGKPQQKYSWRFWSIIIALSIASLLSALDVSVISTAMPSILEDLGSSDALTLLAVFLFLAGSAVSGAAPNLGALITGRAIQGVGGGGINILIEIIVADLVPLRERPKFISYIFISYTIAVIMGPVIGGLLAQNVTWRWVFYLNLPIAGVGFVLLALVLRVRYTKDSARNSLKRVDMAGNALLVASIVAVLLALTWGGDQYPWSSWHTLVPLILGLLGLIAFLWVESTTLIPEPTMPIRLFANRTSLGGYALTFLHGMLTYWISYFLPVYFQAVKNTGPIWSGVDILPLAALSMPFAIVAAIFVTKSGHYREWFFLGMALLAIANGLLSRLDEGSSTAYWAITTATWGFVRSFGGVWGVAIPAAVFNSRINQLVSAINNEDVRAALRNGGAYALASIGGITKTENWSPEIKAQVKSVYVQSLKRCWQVALGFSLLGFALSFMIKDVSLRTNLQTEFGLQGENGVIETKGKHSKTLRAETKGEKDTGAVDPHPISSAENTLV</sequence>
<evidence type="ECO:0000256" key="8">
    <source>
        <dbReference type="SAM" id="Phobius"/>
    </source>
</evidence>
<dbReference type="PANTHER" id="PTHR23501">
    <property type="entry name" value="MAJOR FACILITATOR SUPERFAMILY"/>
    <property type="match status" value="1"/>
</dbReference>
<evidence type="ECO:0000313" key="11">
    <source>
        <dbReference type="Proteomes" id="UP000078576"/>
    </source>
</evidence>
<evidence type="ECO:0000313" key="10">
    <source>
        <dbReference type="EMBL" id="KUI61328.1"/>
    </source>
</evidence>
<evidence type="ECO:0000256" key="6">
    <source>
        <dbReference type="ARBA" id="ARBA00023180"/>
    </source>
</evidence>
<dbReference type="InterPro" id="IPR020846">
    <property type="entry name" value="MFS_dom"/>
</dbReference>
<keyword evidence="11" id="KW-1185">Reference proteome</keyword>
<dbReference type="SUPFAM" id="SSF103473">
    <property type="entry name" value="MFS general substrate transporter"/>
    <property type="match status" value="1"/>
</dbReference>
<comment type="subcellular location">
    <subcellularLocation>
        <location evidence="1">Membrane</location>
        <topology evidence="1">Multi-pass membrane protein</topology>
    </subcellularLocation>
</comment>
<evidence type="ECO:0000256" key="2">
    <source>
        <dbReference type="ARBA" id="ARBA00022448"/>
    </source>
</evidence>
<keyword evidence="2" id="KW-0813">Transport</keyword>
<dbReference type="PROSITE" id="PS50850">
    <property type="entry name" value="MFS"/>
    <property type="match status" value="1"/>
</dbReference>
<dbReference type="InterPro" id="IPR011701">
    <property type="entry name" value="MFS"/>
</dbReference>
<dbReference type="PANTHER" id="PTHR23501:SF187">
    <property type="entry name" value="MAJOR FACILITATOR SUPERFAMILY (MFS) PROFILE DOMAIN-CONTAINING PROTEIN"/>
    <property type="match status" value="1"/>
</dbReference>
<dbReference type="Proteomes" id="UP000078576">
    <property type="component" value="Unassembled WGS sequence"/>
</dbReference>
<feature type="transmembrane region" description="Helical" evidence="8">
    <location>
        <begin position="64"/>
        <end position="83"/>
    </location>
</feature>
<evidence type="ECO:0000256" key="7">
    <source>
        <dbReference type="SAM" id="MobiDB-lite"/>
    </source>
</evidence>
<dbReference type="InterPro" id="IPR036259">
    <property type="entry name" value="MFS_trans_sf"/>
</dbReference>
<keyword evidence="5 8" id="KW-0472">Membrane</keyword>
<feature type="transmembrane region" description="Helical" evidence="8">
    <location>
        <begin position="327"/>
        <end position="345"/>
    </location>
</feature>
<evidence type="ECO:0000256" key="1">
    <source>
        <dbReference type="ARBA" id="ARBA00004141"/>
    </source>
</evidence>
<evidence type="ECO:0000256" key="3">
    <source>
        <dbReference type="ARBA" id="ARBA00022692"/>
    </source>
</evidence>